<name>A0ABX8D3T6_9CELL</name>
<proteinExistence type="predicted"/>
<reference evidence="2 3" key="1">
    <citation type="submission" date="2021-05" db="EMBL/GenBank/DDBJ databases">
        <title>Novel species in genus Cellulomonas.</title>
        <authorList>
            <person name="Zhang G."/>
        </authorList>
    </citation>
    <scope>NUCLEOTIDE SEQUENCE [LARGE SCALE GENOMIC DNA]</scope>
    <source>
        <strain evidence="3">zg-ZUI222</strain>
    </source>
</reference>
<organism evidence="2 3">
    <name type="scientific">Cellulomonas wangleii</name>
    <dbReference type="NCBI Taxonomy" id="2816956"/>
    <lineage>
        <taxon>Bacteria</taxon>
        <taxon>Bacillati</taxon>
        <taxon>Actinomycetota</taxon>
        <taxon>Actinomycetes</taxon>
        <taxon>Micrococcales</taxon>
        <taxon>Cellulomonadaceae</taxon>
        <taxon>Cellulomonas</taxon>
    </lineage>
</organism>
<protein>
    <recommendedName>
        <fullName evidence="4">Type VII secretion protein EccE</fullName>
    </recommendedName>
</protein>
<evidence type="ECO:0000256" key="1">
    <source>
        <dbReference type="SAM" id="Phobius"/>
    </source>
</evidence>
<gene>
    <name evidence="2" type="ORF">KG103_17170</name>
</gene>
<sequence>MTWQSARAALTTVGVLTLVVLAGYWIARSPEPSWSLLALVVVVGGPVGWFWWKARRDDRARREAAAARPGRRTHAVWADEHLESALADLGATAGGLPGGTRLTLAWSLSGVELWRGRVVLTTLPWTQVATIGRTIGRAASAGNPAVALVTTEAVRLVLVPARRPDGGMLPARVAQVDALAVELEESRNTAADASRIPPKLV</sequence>
<dbReference type="Proteomes" id="UP000677804">
    <property type="component" value="Chromosome"/>
</dbReference>
<feature type="transmembrane region" description="Helical" evidence="1">
    <location>
        <begin position="7"/>
        <end position="27"/>
    </location>
</feature>
<accession>A0ABX8D3T6</accession>
<evidence type="ECO:0000313" key="3">
    <source>
        <dbReference type="Proteomes" id="UP000677804"/>
    </source>
</evidence>
<keyword evidence="1" id="KW-0472">Membrane</keyword>
<dbReference type="RefSeq" id="WP_207339688.1">
    <property type="nucleotide sequence ID" value="NZ_CP074405.1"/>
</dbReference>
<keyword evidence="1" id="KW-0812">Transmembrane</keyword>
<feature type="transmembrane region" description="Helical" evidence="1">
    <location>
        <begin position="33"/>
        <end position="52"/>
    </location>
</feature>
<evidence type="ECO:0000313" key="2">
    <source>
        <dbReference type="EMBL" id="QVI62120.1"/>
    </source>
</evidence>
<keyword evidence="1" id="KW-1133">Transmembrane helix</keyword>
<keyword evidence="3" id="KW-1185">Reference proteome</keyword>
<dbReference type="EMBL" id="CP074405">
    <property type="protein sequence ID" value="QVI62120.1"/>
    <property type="molecule type" value="Genomic_DNA"/>
</dbReference>
<evidence type="ECO:0008006" key="4">
    <source>
        <dbReference type="Google" id="ProtNLM"/>
    </source>
</evidence>